<dbReference type="GO" id="GO:0005737">
    <property type="term" value="C:cytoplasm"/>
    <property type="evidence" value="ECO:0007669"/>
    <property type="project" value="UniProtKB-SubCell"/>
</dbReference>
<evidence type="ECO:0000256" key="8">
    <source>
        <dbReference type="ARBA" id="ARBA00023004"/>
    </source>
</evidence>
<dbReference type="Proteomes" id="UP000215607">
    <property type="component" value="Unassembled WGS sequence"/>
</dbReference>
<evidence type="ECO:0000256" key="9">
    <source>
        <dbReference type="ARBA" id="ARBA00023014"/>
    </source>
</evidence>
<comment type="function">
    <text evidence="10">Catalyzes the condensation of iminoaspartate with dihydroxyacetone phosphate to form quinolinate.</text>
</comment>
<comment type="subcellular location">
    <subcellularLocation>
        <location evidence="10">Cytoplasm</location>
    </subcellularLocation>
</comment>
<feature type="binding site" evidence="10">
    <location>
        <position position="218"/>
    </location>
    <ligand>
        <name>iminosuccinate</name>
        <dbReference type="ChEBI" id="CHEBI:77875"/>
    </ligand>
</feature>
<dbReference type="GO" id="GO:0008987">
    <property type="term" value="F:quinolinate synthetase A activity"/>
    <property type="evidence" value="ECO:0007669"/>
    <property type="project" value="UniProtKB-UniRule"/>
</dbReference>
<comment type="pathway">
    <text evidence="1 10">Cofactor biosynthesis; NAD(+) biosynthesis; quinolinate from iminoaspartate: step 1/1.</text>
</comment>
<keyword evidence="8 10" id="KW-0408">Iron</keyword>
<feature type="binding site" evidence="10">
    <location>
        <position position="70"/>
    </location>
    <ligand>
        <name>iminosuccinate</name>
        <dbReference type="ChEBI" id="CHEBI:77875"/>
    </ligand>
</feature>
<evidence type="ECO:0000256" key="1">
    <source>
        <dbReference type="ARBA" id="ARBA00005065"/>
    </source>
</evidence>
<feature type="binding site" evidence="10">
    <location>
        <begin position="197"/>
        <end position="199"/>
    </location>
    <ligand>
        <name>iminosuccinate</name>
        <dbReference type="ChEBI" id="CHEBI:77875"/>
    </ligand>
</feature>
<name>A0A256JJ22_HALEZ</name>
<dbReference type="UniPathway" id="UPA00253">
    <property type="reaction ID" value="UER00327"/>
</dbReference>
<keyword evidence="7 10" id="KW-0479">Metal-binding</keyword>
<dbReference type="InterPro" id="IPR036094">
    <property type="entry name" value="NadA_sf"/>
</dbReference>
<feature type="binding site" evidence="10">
    <location>
        <position position="53"/>
    </location>
    <ligand>
        <name>iminosuccinate</name>
        <dbReference type="ChEBI" id="CHEBI:77875"/>
    </ligand>
</feature>
<protein>
    <recommendedName>
        <fullName evidence="2 10">Quinolinate synthase</fullName>
        <ecNumber evidence="2 10">2.5.1.72</ecNumber>
    </recommendedName>
</protein>
<comment type="caution">
    <text evidence="11">The sequence shown here is derived from an EMBL/GenBank/DDBJ whole genome shotgun (WGS) entry which is preliminary data.</text>
</comment>
<gene>
    <name evidence="10" type="primary">nadA</name>
    <name evidence="11" type="ORF">DJ79_04330</name>
</gene>
<dbReference type="InterPro" id="IPR003473">
    <property type="entry name" value="NadA"/>
</dbReference>
<dbReference type="Gene3D" id="3.40.50.10800">
    <property type="entry name" value="NadA-like"/>
    <property type="match status" value="5"/>
</dbReference>
<evidence type="ECO:0000313" key="12">
    <source>
        <dbReference type="Proteomes" id="UP000215607"/>
    </source>
</evidence>
<comment type="similarity">
    <text evidence="10">Belongs to the quinolinate synthase family. Type 3 subfamily.</text>
</comment>
<evidence type="ECO:0000256" key="7">
    <source>
        <dbReference type="ARBA" id="ARBA00022723"/>
    </source>
</evidence>
<evidence type="ECO:0000256" key="5">
    <source>
        <dbReference type="ARBA" id="ARBA00022642"/>
    </source>
</evidence>
<evidence type="ECO:0000256" key="6">
    <source>
        <dbReference type="ARBA" id="ARBA00022679"/>
    </source>
</evidence>
<proteinExistence type="inferred from homology"/>
<evidence type="ECO:0000256" key="4">
    <source>
        <dbReference type="ARBA" id="ARBA00022490"/>
    </source>
</evidence>
<evidence type="ECO:0000256" key="3">
    <source>
        <dbReference type="ARBA" id="ARBA00022485"/>
    </source>
</evidence>
<comment type="cofactor">
    <cofactor evidence="10">
        <name>[4Fe-4S] cluster</name>
        <dbReference type="ChEBI" id="CHEBI:49883"/>
    </cofactor>
    <text evidence="10">Binds 1 [4Fe-4S] cluster per subunit.</text>
</comment>
<dbReference type="HAMAP" id="MF_00569">
    <property type="entry name" value="NadA_type3"/>
    <property type="match status" value="1"/>
</dbReference>
<dbReference type="AlphaFoldDB" id="A0A256JJ22"/>
<feature type="binding site" evidence="10">
    <location>
        <position position="116"/>
    </location>
    <ligand>
        <name>[4Fe-4S] cluster</name>
        <dbReference type="ChEBI" id="CHEBI:49883"/>
    </ligand>
</feature>
<evidence type="ECO:0000256" key="2">
    <source>
        <dbReference type="ARBA" id="ARBA00012669"/>
    </source>
</evidence>
<dbReference type="PANTHER" id="PTHR30573:SF0">
    <property type="entry name" value="QUINOLINATE SYNTHASE, CHLOROPLASTIC"/>
    <property type="match status" value="1"/>
</dbReference>
<dbReference type="EMBL" id="NHPA01000028">
    <property type="protein sequence ID" value="OYR68859.1"/>
    <property type="molecule type" value="Genomic_DNA"/>
</dbReference>
<feature type="binding site" evidence="10">
    <location>
        <position position="328"/>
    </location>
    <ligand>
        <name>iminosuccinate</name>
        <dbReference type="ChEBI" id="CHEBI:77875"/>
    </ligand>
</feature>
<feature type="binding site" evidence="10">
    <location>
        <begin position="311"/>
        <end position="313"/>
    </location>
    <ligand>
        <name>iminosuccinate</name>
        <dbReference type="ChEBI" id="CHEBI:77875"/>
    </ligand>
</feature>
<keyword evidence="4 10" id="KW-0963">Cytoplasm</keyword>
<dbReference type="GO" id="GO:0046872">
    <property type="term" value="F:metal ion binding"/>
    <property type="evidence" value="ECO:0007669"/>
    <property type="project" value="UniProtKB-KW"/>
</dbReference>
<keyword evidence="5 10" id="KW-0662">Pyridine nucleotide biosynthesis</keyword>
<dbReference type="PANTHER" id="PTHR30573">
    <property type="entry name" value="QUINOLINATE SYNTHETASE A"/>
    <property type="match status" value="1"/>
</dbReference>
<organism evidence="11 12">
    <name type="scientific">Halorubrum ezzemoulense</name>
    <name type="common">Halorubrum chaoviator</name>
    <dbReference type="NCBI Taxonomy" id="337243"/>
    <lineage>
        <taxon>Archaea</taxon>
        <taxon>Methanobacteriati</taxon>
        <taxon>Methanobacteriota</taxon>
        <taxon>Stenosarchaea group</taxon>
        <taxon>Halobacteria</taxon>
        <taxon>Halobacteriales</taxon>
        <taxon>Haloferacaceae</taxon>
        <taxon>Halorubrum</taxon>
    </lineage>
</organism>
<evidence type="ECO:0000313" key="11">
    <source>
        <dbReference type="EMBL" id="OYR68859.1"/>
    </source>
</evidence>
<sequence>METAEFDTELSLFKYDNLEQLPPEYRDFDEAERTRRIEGALDALGDDVVILGHNYQRREIVEHADFVGDSYQLSKEAAAADAEYVVFGGVTFMAESADIITDDDQTVVLPSMEASCPMAGMAEALQVDAAWAELTAATDADVVPVTYMNSYADDQTVVLPSMEASCPMAGMAEALQVDAAWAELTAATDADVVPVTYMNSYADLKAFCAEHGGLVCTSSNAHRAFEYALDEGDKVLFLPDKHLGENTAHRLGLEEEIAEWDPWDAASADAAAVVDNDVILWDGYCQVHERFSPSHVEQVRADHEDARVVVHPECRREVVEAADVVGSTATIRETVAEADPGETWAIGTEVHLTRHLQRWHPEVNVVPLCGEACMDCNAMRQIDPNYLAWVLEELAAGRERNVVEVAPEEKELARVALDRMLEV</sequence>
<dbReference type="EC" id="2.5.1.72" evidence="2 10"/>
<dbReference type="NCBIfam" id="NF006883">
    <property type="entry name" value="PRK09375.2-4"/>
    <property type="match status" value="1"/>
</dbReference>
<keyword evidence="3 10" id="KW-0004">4Fe-4S</keyword>
<dbReference type="GO" id="GO:0034628">
    <property type="term" value="P:'de novo' NAD+ biosynthetic process from L-aspartate"/>
    <property type="evidence" value="ECO:0007669"/>
    <property type="project" value="TreeGrafter"/>
</dbReference>
<keyword evidence="9 10" id="KW-0411">Iron-sulfur</keyword>
<feature type="binding site" evidence="10">
    <location>
        <position position="285"/>
    </location>
    <ligand>
        <name>[4Fe-4S] cluster</name>
        <dbReference type="ChEBI" id="CHEBI:49883"/>
    </ligand>
</feature>
<dbReference type="Pfam" id="PF02445">
    <property type="entry name" value="NadA"/>
    <property type="match status" value="1"/>
</dbReference>
<dbReference type="GO" id="GO:0051539">
    <property type="term" value="F:4 iron, 4 sulfur cluster binding"/>
    <property type="evidence" value="ECO:0007669"/>
    <property type="project" value="UniProtKB-KW"/>
</dbReference>
<accession>A0A256JJ22</accession>
<feature type="binding site" evidence="10">
    <location>
        <position position="376"/>
    </location>
    <ligand>
        <name>[4Fe-4S] cluster</name>
        <dbReference type="ChEBI" id="CHEBI:49883"/>
    </ligand>
</feature>
<dbReference type="InterPro" id="IPR023515">
    <property type="entry name" value="Quinolinate_synth_A_type3"/>
</dbReference>
<dbReference type="SUPFAM" id="SSF142754">
    <property type="entry name" value="NadA-like"/>
    <property type="match status" value="2"/>
</dbReference>
<evidence type="ECO:0000256" key="10">
    <source>
        <dbReference type="HAMAP-Rule" id="MF_00569"/>
    </source>
</evidence>
<keyword evidence="6 10" id="KW-0808">Transferase</keyword>
<reference evidence="11 12" key="1">
    <citation type="journal article" date="2014" name="Front. Microbiol.">
        <title>Population and genomic analysis of the genus Halorubrum.</title>
        <authorList>
            <person name="Fullmer M.S."/>
            <person name="Soucy S.M."/>
            <person name="Swithers K.S."/>
            <person name="Makkay A.M."/>
            <person name="Wheeler R."/>
            <person name="Ventosa A."/>
            <person name="Gogarten J.P."/>
            <person name="Papke R.T."/>
        </authorList>
    </citation>
    <scope>NUCLEOTIDE SEQUENCE [LARGE SCALE GENOMIC DNA]</scope>
    <source>
        <strain evidence="11 12">Ga2p</strain>
    </source>
</reference>
<comment type="catalytic activity">
    <reaction evidence="10">
        <text>iminosuccinate + dihydroxyacetone phosphate = quinolinate + phosphate + 2 H2O + H(+)</text>
        <dbReference type="Rhea" id="RHEA:25888"/>
        <dbReference type="ChEBI" id="CHEBI:15377"/>
        <dbReference type="ChEBI" id="CHEBI:15378"/>
        <dbReference type="ChEBI" id="CHEBI:29959"/>
        <dbReference type="ChEBI" id="CHEBI:43474"/>
        <dbReference type="ChEBI" id="CHEBI:57642"/>
        <dbReference type="ChEBI" id="CHEBI:77875"/>
        <dbReference type="EC" id="2.5.1.72"/>
    </reaction>
</comment>